<evidence type="ECO:0000313" key="2">
    <source>
        <dbReference type="Proteomes" id="UP000321085"/>
    </source>
</evidence>
<reference evidence="1 2" key="1">
    <citation type="submission" date="2019-07" db="EMBL/GenBank/DDBJ databases">
        <title>Whole genome shotgun sequence of Microvirga aerophila NBRC 106136.</title>
        <authorList>
            <person name="Hosoyama A."/>
            <person name="Uohara A."/>
            <person name="Ohji S."/>
            <person name="Ichikawa N."/>
        </authorList>
    </citation>
    <scope>NUCLEOTIDE SEQUENCE [LARGE SCALE GENOMIC DNA]</scope>
    <source>
        <strain evidence="1 2">NBRC 106136</strain>
    </source>
</reference>
<sequence length="250" mass="27694">MDRTAERKILSKIATAVGAAAETLQPAPVTGFLSMKGDSYQGELMWVGRAVNGWTKGWTPMELREPDNVAAFVETVCKSVSGESGKGQTCPMRWVSAFWGNKDSYNTNRSAFWRTARRTIGELKIADVEQDNWPSHMVWSNLYKVAPEAGWNPNGQLAKVQREKCRELLLHEISALRPKRLVFATGSDWAAGLLDSSCFVRDPDMVAGRYTRQAGNIVIDGDVIGSFIVADHPMGKDETVWVREVKSALS</sequence>
<dbReference type="RefSeq" id="WP_147022010.1">
    <property type="nucleotide sequence ID" value="NZ_BJYU01000066.1"/>
</dbReference>
<comment type="caution">
    <text evidence="1">The sequence shown here is derived from an EMBL/GenBank/DDBJ whole genome shotgun (WGS) entry which is preliminary data.</text>
</comment>
<evidence type="ECO:0000313" key="1">
    <source>
        <dbReference type="EMBL" id="GEO16510.1"/>
    </source>
</evidence>
<gene>
    <name evidence="1" type="ORF">MAE02_42060</name>
</gene>
<dbReference type="EMBL" id="BJYU01000066">
    <property type="protein sequence ID" value="GEO16510.1"/>
    <property type="molecule type" value="Genomic_DNA"/>
</dbReference>
<protein>
    <submittedName>
        <fullName evidence="1">Uncharacterized protein</fullName>
    </submittedName>
</protein>
<proteinExistence type="predicted"/>
<organism evidence="1 2">
    <name type="scientific">Microvirga aerophila</name>
    <dbReference type="NCBI Taxonomy" id="670291"/>
    <lineage>
        <taxon>Bacteria</taxon>
        <taxon>Pseudomonadati</taxon>
        <taxon>Pseudomonadota</taxon>
        <taxon>Alphaproteobacteria</taxon>
        <taxon>Hyphomicrobiales</taxon>
        <taxon>Methylobacteriaceae</taxon>
        <taxon>Microvirga</taxon>
    </lineage>
</organism>
<name>A0A512BX27_9HYPH</name>
<keyword evidence="2" id="KW-1185">Reference proteome</keyword>
<accession>A0A512BX27</accession>
<dbReference type="Proteomes" id="UP000321085">
    <property type="component" value="Unassembled WGS sequence"/>
</dbReference>
<dbReference type="AlphaFoldDB" id="A0A512BX27"/>